<dbReference type="Pfam" id="PF19053">
    <property type="entry name" value="EccD"/>
    <property type="match status" value="1"/>
</dbReference>
<accession>K0UGS9</accession>
<organism evidence="4 5">
    <name type="scientific">Mycolicibacterium vaccae ATCC 25954</name>
    <dbReference type="NCBI Taxonomy" id="1194972"/>
    <lineage>
        <taxon>Bacteria</taxon>
        <taxon>Bacillati</taxon>
        <taxon>Actinomycetota</taxon>
        <taxon>Actinomycetes</taxon>
        <taxon>Mycobacteriales</taxon>
        <taxon>Mycobacteriaceae</taxon>
        <taxon>Mycolicibacterium</taxon>
    </lineage>
</organism>
<feature type="domain" description="EccD-like transmembrane" evidence="3">
    <location>
        <begin position="4"/>
        <end position="341"/>
    </location>
</feature>
<dbReference type="eggNOG" id="ENOG502ZAY5">
    <property type="taxonomic scope" value="Bacteria"/>
</dbReference>
<dbReference type="HOGENOM" id="CLU_802967_0_0_11"/>
<feature type="transmembrane region" description="Helical" evidence="2">
    <location>
        <begin position="5"/>
        <end position="25"/>
    </location>
</feature>
<dbReference type="InterPro" id="IPR044049">
    <property type="entry name" value="EccD_transm"/>
</dbReference>
<evidence type="ECO:0000259" key="3">
    <source>
        <dbReference type="Pfam" id="PF19053"/>
    </source>
</evidence>
<feature type="transmembrane region" description="Helical" evidence="2">
    <location>
        <begin position="316"/>
        <end position="341"/>
    </location>
</feature>
<feature type="transmembrane region" description="Helical" evidence="2">
    <location>
        <begin position="110"/>
        <end position="129"/>
    </location>
</feature>
<dbReference type="AlphaFoldDB" id="K0UGS9"/>
<keyword evidence="2" id="KW-0472">Membrane</keyword>
<evidence type="ECO:0000256" key="2">
    <source>
        <dbReference type="SAM" id="Phobius"/>
    </source>
</evidence>
<proteinExistence type="predicted"/>
<protein>
    <recommendedName>
        <fullName evidence="3">EccD-like transmembrane domain-containing protein</fullName>
    </recommendedName>
</protein>
<feature type="transmembrane region" description="Helical" evidence="2">
    <location>
        <begin position="229"/>
        <end position="247"/>
    </location>
</feature>
<name>K0UGS9_MYCVA</name>
<feature type="transmembrane region" description="Helical" evidence="2">
    <location>
        <begin position="259"/>
        <end position="277"/>
    </location>
</feature>
<sequence length="346" mass="33644">AARRVAYLGVCLVAAAWVYLVLVDASSPRRAALLGLSAFVAVTLLGLAAVSSRSGGSAESGAVLGWACLPIAAAACWAGLSPYGSPALAGGALTLVLLCAAGYRLVGAGAGGFTTAGVFFACGAIGLAIHAAGLTVFEAALCLAVGATVATLAVPRLTARLDYSGPGRPDPTDGQESTGTVPPPGGEDVELRVARSRSLRSGLYAGLAVGAGSAGAVVVWIGPSPSGPIPSWPTLTFGLVCAAALGLPRPGARTGLAPAAAGVPAVALVVALAFAAVRGDEPMSVAGGSVLVACAIVLAAVGAGSGSAQPHPRQRALLSLCSYLAFALVVPSALWAAGAYARWGVG</sequence>
<keyword evidence="2" id="KW-1133">Transmembrane helix</keyword>
<dbReference type="Proteomes" id="UP000006072">
    <property type="component" value="Unassembled WGS sequence"/>
</dbReference>
<dbReference type="EMBL" id="ALQA01000142">
    <property type="protein sequence ID" value="EJZ04195.1"/>
    <property type="molecule type" value="Genomic_DNA"/>
</dbReference>
<reference evidence="4 5" key="1">
    <citation type="journal article" date="2012" name="J. Bacteriol.">
        <title>Complete Genome Sequence of Mycobacterium vaccae Type Strain ATCC 25954.</title>
        <authorList>
            <person name="Ho Y.S."/>
            <person name="Adroub S.A."/>
            <person name="Abadi M."/>
            <person name="Al Alwan B."/>
            <person name="Alkhateeb R."/>
            <person name="Gao G."/>
            <person name="Ragab A."/>
            <person name="Ali S."/>
            <person name="van Soolingen D."/>
            <person name="Bitter W."/>
            <person name="Pain A."/>
            <person name="Abdallah A.M."/>
        </authorList>
    </citation>
    <scope>NUCLEOTIDE SEQUENCE [LARGE SCALE GENOMIC DNA]</scope>
    <source>
        <strain evidence="4 5">ATCC 25954</strain>
    </source>
</reference>
<keyword evidence="5" id="KW-1185">Reference proteome</keyword>
<dbReference type="RefSeq" id="WP_003934050.1">
    <property type="nucleotide sequence ID" value="NZ_JH814710.1"/>
</dbReference>
<gene>
    <name evidence="4" type="ORF">MVAC_29830</name>
</gene>
<evidence type="ECO:0000313" key="5">
    <source>
        <dbReference type="Proteomes" id="UP000006072"/>
    </source>
</evidence>
<feature type="transmembrane region" description="Helical" evidence="2">
    <location>
        <begin position="202"/>
        <end position="223"/>
    </location>
</feature>
<feature type="transmembrane region" description="Helical" evidence="2">
    <location>
        <begin position="135"/>
        <end position="154"/>
    </location>
</feature>
<feature type="transmembrane region" description="Helical" evidence="2">
    <location>
        <begin position="31"/>
        <end position="50"/>
    </location>
</feature>
<evidence type="ECO:0000256" key="1">
    <source>
        <dbReference type="SAM" id="MobiDB-lite"/>
    </source>
</evidence>
<evidence type="ECO:0000313" key="4">
    <source>
        <dbReference type="EMBL" id="EJZ04195.1"/>
    </source>
</evidence>
<feature type="non-terminal residue" evidence="4">
    <location>
        <position position="1"/>
    </location>
</feature>
<comment type="caution">
    <text evidence="4">The sequence shown here is derived from an EMBL/GenBank/DDBJ whole genome shotgun (WGS) entry which is preliminary data.</text>
</comment>
<dbReference type="PATRIC" id="fig|1194972.3.peg.5892"/>
<keyword evidence="2" id="KW-0812">Transmembrane</keyword>
<feature type="transmembrane region" description="Helical" evidence="2">
    <location>
        <begin position="62"/>
        <end position="80"/>
    </location>
</feature>
<feature type="transmembrane region" description="Helical" evidence="2">
    <location>
        <begin position="283"/>
        <end position="304"/>
    </location>
</feature>
<feature type="region of interest" description="Disordered" evidence="1">
    <location>
        <begin position="163"/>
        <end position="188"/>
    </location>
</feature>